<dbReference type="PANTHER" id="PTHR28208:SF3">
    <property type="entry name" value="PHOSPHATIDATE PHOSPHATASE APP1"/>
    <property type="match status" value="1"/>
</dbReference>
<name>A0ABW4FPX8_9PSEU</name>
<reference evidence="3" key="1">
    <citation type="journal article" date="2019" name="Int. J. Syst. Evol. Microbiol.">
        <title>The Global Catalogue of Microorganisms (GCM) 10K type strain sequencing project: providing services to taxonomists for standard genome sequencing and annotation.</title>
        <authorList>
            <consortium name="The Broad Institute Genomics Platform"/>
            <consortium name="The Broad Institute Genome Sequencing Center for Infectious Disease"/>
            <person name="Wu L."/>
            <person name="Ma J."/>
        </authorList>
    </citation>
    <scope>NUCLEOTIDE SEQUENCE [LARGE SCALE GENOMIC DNA]</scope>
    <source>
        <strain evidence="3">JCM 12165</strain>
    </source>
</reference>
<dbReference type="Proteomes" id="UP001597145">
    <property type="component" value="Unassembled WGS sequence"/>
</dbReference>
<evidence type="ECO:0000313" key="2">
    <source>
        <dbReference type="EMBL" id="MFD1532257.1"/>
    </source>
</evidence>
<feature type="domain" description="Phosphatidate phosphatase APP1 catalytic" evidence="1">
    <location>
        <begin position="176"/>
        <end position="330"/>
    </location>
</feature>
<dbReference type="RefSeq" id="WP_343986992.1">
    <property type="nucleotide sequence ID" value="NZ_BAAAJG010000027.1"/>
</dbReference>
<dbReference type="EMBL" id="JBHUCP010000018">
    <property type="protein sequence ID" value="MFD1532257.1"/>
    <property type="molecule type" value="Genomic_DNA"/>
</dbReference>
<dbReference type="InterPro" id="IPR019236">
    <property type="entry name" value="APP1_cat"/>
</dbReference>
<organism evidence="2 3">
    <name type="scientific">Pseudonocardia aurantiaca</name>
    <dbReference type="NCBI Taxonomy" id="75290"/>
    <lineage>
        <taxon>Bacteria</taxon>
        <taxon>Bacillati</taxon>
        <taxon>Actinomycetota</taxon>
        <taxon>Actinomycetes</taxon>
        <taxon>Pseudonocardiales</taxon>
        <taxon>Pseudonocardiaceae</taxon>
        <taxon>Pseudonocardia</taxon>
    </lineage>
</organism>
<dbReference type="InterPro" id="IPR052935">
    <property type="entry name" value="Mg2+_PAP"/>
</dbReference>
<protein>
    <submittedName>
        <fullName evidence="2">App1 family protein</fullName>
    </submittedName>
</protein>
<gene>
    <name evidence="2" type="ORF">ACFSCY_22765</name>
</gene>
<dbReference type="Pfam" id="PF09949">
    <property type="entry name" value="APP1_cat"/>
    <property type="match status" value="1"/>
</dbReference>
<accession>A0ABW4FPX8</accession>
<keyword evidence="3" id="KW-1185">Reference proteome</keyword>
<dbReference type="PANTHER" id="PTHR28208">
    <property type="entry name" value="PHOSPHATIDATE PHOSPHATASE APP1"/>
    <property type="match status" value="1"/>
</dbReference>
<proteinExistence type="predicted"/>
<comment type="caution">
    <text evidence="2">The sequence shown here is derived from an EMBL/GenBank/DDBJ whole genome shotgun (WGS) entry which is preliminary data.</text>
</comment>
<evidence type="ECO:0000259" key="1">
    <source>
        <dbReference type="Pfam" id="PF09949"/>
    </source>
</evidence>
<sequence>MAPGGAVRYVFMVHDWGWRAVVRKMVVRAAMLVETVVQAGVLLALRVRGRHLPMVVPFIGHGTTRRVRVGGRVVLGRPAAAAPAAGVPDAPATPATRRAVLRASVARFLTVEVPGAVVAISWPGGSAQVRADRDGYVDAVLEVDALDPGWHEFEMSLRDGSAVSAQVLVVDPDVRIGLVSDVDDTILETGLSRGIEFIRATLLTPVRDRAPLPGAAALYRALVCPPNQPRRPVFYVSTSPWNLHEMLLEFIALRRFPLGPLLLTDWGPSRSGLFRIGAQEHKVGLVERTLQEHPRLGLVLVGDSGQLDPEIYATLARRHPDRIRAVYIRRTRHALPGRLTEVDALAAAVTAEGVPMLAVDNSLQIATHAAAVGLLDASALTEVQAD</sequence>
<evidence type="ECO:0000313" key="3">
    <source>
        <dbReference type="Proteomes" id="UP001597145"/>
    </source>
</evidence>